<feature type="region of interest" description="Disordered" evidence="3">
    <location>
        <begin position="358"/>
        <end position="378"/>
    </location>
</feature>
<dbReference type="InterPro" id="IPR000387">
    <property type="entry name" value="Tyr_Pase_dom"/>
</dbReference>
<evidence type="ECO:0000313" key="7">
    <source>
        <dbReference type="Proteomes" id="UP001165090"/>
    </source>
</evidence>
<organism evidence="6 7">
    <name type="scientific">Volvox africanus</name>
    <dbReference type="NCBI Taxonomy" id="51714"/>
    <lineage>
        <taxon>Eukaryota</taxon>
        <taxon>Viridiplantae</taxon>
        <taxon>Chlorophyta</taxon>
        <taxon>core chlorophytes</taxon>
        <taxon>Chlorophyceae</taxon>
        <taxon>CS clade</taxon>
        <taxon>Chlamydomonadales</taxon>
        <taxon>Volvocaceae</taxon>
        <taxon>Volvox</taxon>
    </lineage>
</organism>
<dbReference type="EMBL" id="BSDZ01000103">
    <property type="protein sequence ID" value="GLI71159.1"/>
    <property type="molecule type" value="Genomic_DNA"/>
</dbReference>
<dbReference type="InterPro" id="IPR016130">
    <property type="entry name" value="Tyr_Pase_AS"/>
</dbReference>
<feature type="compositionally biased region" description="Basic and acidic residues" evidence="3">
    <location>
        <begin position="426"/>
        <end position="435"/>
    </location>
</feature>
<evidence type="ECO:0000256" key="2">
    <source>
        <dbReference type="ARBA" id="ARBA00022912"/>
    </source>
</evidence>
<dbReference type="InterPro" id="IPR020422">
    <property type="entry name" value="TYR_PHOSPHATASE_DUAL_dom"/>
</dbReference>
<comment type="caution">
    <text evidence="6">The sequence shown here is derived from an EMBL/GenBank/DDBJ whole genome shotgun (WGS) entry which is preliminary data.</text>
</comment>
<dbReference type="PANTHER" id="PTHR46377:SF1">
    <property type="entry name" value="DUAL SPECIFICITY PROTEIN PHOSPHATASE 19"/>
    <property type="match status" value="1"/>
</dbReference>
<keyword evidence="2" id="KW-0904">Protein phosphatase</keyword>
<dbReference type="CDD" id="cd14498">
    <property type="entry name" value="DSP"/>
    <property type="match status" value="1"/>
</dbReference>
<dbReference type="SMART" id="SM00195">
    <property type="entry name" value="DSPc"/>
    <property type="match status" value="1"/>
</dbReference>
<accession>A0ABQ5SMZ4</accession>
<evidence type="ECO:0000256" key="3">
    <source>
        <dbReference type="SAM" id="MobiDB-lite"/>
    </source>
</evidence>
<keyword evidence="7" id="KW-1185">Reference proteome</keyword>
<feature type="region of interest" description="Disordered" evidence="3">
    <location>
        <begin position="416"/>
        <end position="447"/>
    </location>
</feature>
<protein>
    <submittedName>
        <fullName evidence="6">Uncharacterized protein</fullName>
    </submittedName>
</protein>
<dbReference type="PROSITE" id="PS50054">
    <property type="entry name" value="TYR_PHOSPHATASE_DUAL"/>
    <property type="match status" value="1"/>
</dbReference>
<dbReference type="InterPro" id="IPR000340">
    <property type="entry name" value="Dual-sp_phosphatase_cat-dom"/>
</dbReference>
<evidence type="ECO:0000259" key="5">
    <source>
        <dbReference type="PROSITE" id="PS50056"/>
    </source>
</evidence>
<feature type="domain" description="Tyrosine specific protein phosphatases" evidence="5">
    <location>
        <begin position="101"/>
        <end position="159"/>
    </location>
</feature>
<gene>
    <name evidence="6" type="ORF">VaNZ11_016261</name>
</gene>
<sequence>MFVYDTKIATVRPYLLLGAAQHEHDYAMLREAGVTHILQVGSELRPSFPDRFEYLRAGVNDLEQEDIICQLRRCFKFINGARHLDGEYGGKDVQLKNPGGGGAVSKANAIYPSAQSTGVVLVHCMAGMSRSASVVVAYLMWDGHLPYVEAFKQVKAARPCIYPNLGFLLQLWEWESLGCDLDSWPGWSKVRYTERLAEYRRAQDAAGLHRAVRVKLPMSPSRVMGPGTPGATAGGAAASDRPNAEDTGAGNDGRNSGDSCGRCNQGRFAGDGRGANSSAGDVGVIYIDVDGSSGVDNRSTGCGGVIGISCHAHAMNESHLRTVDSNVGNTAVVCGGFSNLQPHVKGVRRPLLKVNGESDPGVAHSVGQSPPATCREDGAKRLPDCESMVAVAAARAPESAMNASSIRLITCTNGVDDTGVSGIPAEESHKAERRPPSPSSGTASTAV</sequence>
<feature type="compositionally biased region" description="Low complexity" evidence="3">
    <location>
        <begin position="225"/>
        <end position="238"/>
    </location>
</feature>
<feature type="region of interest" description="Disordered" evidence="3">
    <location>
        <begin position="219"/>
        <end position="258"/>
    </location>
</feature>
<dbReference type="PROSITE" id="PS00383">
    <property type="entry name" value="TYR_PHOSPHATASE_1"/>
    <property type="match status" value="1"/>
</dbReference>
<dbReference type="PANTHER" id="PTHR46377">
    <property type="entry name" value="DUAL SPECIFICITY PROTEIN PHOSPHATASE 19"/>
    <property type="match status" value="1"/>
</dbReference>
<proteinExistence type="predicted"/>
<dbReference type="SUPFAM" id="SSF52799">
    <property type="entry name" value="(Phosphotyrosine protein) phosphatases II"/>
    <property type="match status" value="1"/>
</dbReference>
<evidence type="ECO:0000259" key="4">
    <source>
        <dbReference type="PROSITE" id="PS50054"/>
    </source>
</evidence>
<dbReference type="Gene3D" id="3.90.190.10">
    <property type="entry name" value="Protein tyrosine phosphatase superfamily"/>
    <property type="match status" value="1"/>
</dbReference>
<dbReference type="Pfam" id="PF00782">
    <property type="entry name" value="DSPc"/>
    <property type="match status" value="1"/>
</dbReference>
<evidence type="ECO:0000256" key="1">
    <source>
        <dbReference type="ARBA" id="ARBA00022801"/>
    </source>
</evidence>
<reference evidence="6 7" key="1">
    <citation type="journal article" date="2023" name="IScience">
        <title>Expanded male sex-determining region conserved during the evolution of homothallism in the green alga Volvox.</title>
        <authorList>
            <person name="Yamamoto K."/>
            <person name="Matsuzaki R."/>
            <person name="Mahakham W."/>
            <person name="Heman W."/>
            <person name="Sekimoto H."/>
            <person name="Kawachi M."/>
            <person name="Minakuchi Y."/>
            <person name="Toyoda A."/>
            <person name="Nozaki H."/>
        </authorList>
    </citation>
    <scope>NUCLEOTIDE SEQUENCE [LARGE SCALE GENOMIC DNA]</scope>
    <source>
        <strain evidence="6 7">NIES-4468</strain>
    </source>
</reference>
<feature type="domain" description="Tyrosine-protein phosphatase" evidence="4">
    <location>
        <begin position="7"/>
        <end position="180"/>
    </location>
</feature>
<name>A0ABQ5SMZ4_9CHLO</name>
<keyword evidence="1" id="KW-0378">Hydrolase</keyword>
<evidence type="ECO:0000313" key="6">
    <source>
        <dbReference type="EMBL" id="GLI71159.1"/>
    </source>
</evidence>
<dbReference type="InterPro" id="IPR029021">
    <property type="entry name" value="Prot-tyrosine_phosphatase-like"/>
</dbReference>
<dbReference type="PROSITE" id="PS50056">
    <property type="entry name" value="TYR_PHOSPHATASE_2"/>
    <property type="match status" value="1"/>
</dbReference>
<dbReference type="Proteomes" id="UP001165090">
    <property type="component" value="Unassembled WGS sequence"/>
</dbReference>